<evidence type="ECO:0000256" key="1">
    <source>
        <dbReference type="SAM" id="Phobius"/>
    </source>
</evidence>
<protein>
    <submittedName>
        <fullName evidence="2">Uncharacterized protein</fullName>
    </submittedName>
</protein>
<evidence type="ECO:0000313" key="3">
    <source>
        <dbReference type="Proteomes" id="UP000510650"/>
    </source>
</evidence>
<keyword evidence="1" id="KW-0472">Membrane</keyword>
<dbReference type="AlphaFoldDB" id="A0AAE7KXE3"/>
<name>A0AAE7KXE3_CITFR</name>
<keyword evidence="1" id="KW-0812">Transmembrane</keyword>
<feature type="transmembrane region" description="Helical" evidence="1">
    <location>
        <begin position="78"/>
        <end position="100"/>
    </location>
</feature>
<dbReference type="EMBL" id="CP055538">
    <property type="protein sequence ID" value="QLO12461.1"/>
    <property type="molecule type" value="Genomic_DNA"/>
</dbReference>
<accession>A0AAE7KXE3</accession>
<dbReference type="RefSeq" id="WP_181218779.1">
    <property type="nucleotide sequence ID" value="NZ_CP055538.1"/>
</dbReference>
<feature type="transmembrane region" description="Helical" evidence="1">
    <location>
        <begin position="6"/>
        <end position="27"/>
    </location>
</feature>
<organism evidence="2 3">
    <name type="scientific">Citrobacter freundii</name>
    <dbReference type="NCBI Taxonomy" id="546"/>
    <lineage>
        <taxon>Bacteria</taxon>
        <taxon>Pseudomonadati</taxon>
        <taxon>Pseudomonadota</taxon>
        <taxon>Gammaproteobacteria</taxon>
        <taxon>Enterobacterales</taxon>
        <taxon>Enterobacteriaceae</taxon>
        <taxon>Citrobacter</taxon>
        <taxon>Citrobacter freundii complex</taxon>
    </lineage>
</organism>
<gene>
    <name evidence="2" type="ORF">HV183_02885</name>
</gene>
<evidence type="ECO:0000313" key="2">
    <source>
        <dbReference type="EMBL" id="QLO12461.1"/>
    </source>
</evidence>
<dbReference type="Proteomes" id="UP000510650">
    <property type="component" value="Chromosome"/>
</dbReference>
<keyword evidence="1" id="KW-1133">Transmembrane helix</keyword>
<proteinExistence type="predicted"/>
<reference evidence="3" key="1">
    <citation type="submission" date="2020-06" db="EMBL/GenBank/DDBJ databases">
        <title>REHAB project genomes.</title>
        <authorList>
            <person name="Shaw L.P."/>
        </authorList>
    </citation>
    <scope>NUCLEOTIDE SEQUENCE [LARGE SCALE GENOMIC DNA]</scope>
    <source>
        <strain evidence="3">RHBSTW-00398</strain>
    </source>
</reference>
<feature type="transmembrane region" description="Helical" evidence="1">
    <location>
        <begin position="193"/>
        <end position="218"/>
    </location>
</feature>
<sequence>MQNDSLWSELINPLIVAIVGGVITSFLQHKTLQTSSHNKLFKPIPEYIINAGVNTFLYRLFGRKINIENAKIPSRKDYVLIFTLSLGVFLSIGCFSYFSLKIIVATPDGYTNLKYTKTDEFFLISENSAISYPNKKQWYLDQDICHSDIYQNIALKNNMSYELVYDICTSVGLKNEKEGIKKRVLRFQKDRKIITGLNFIFIAYCIVMITAICAPALISPKIVRYREKYFEDKFLNNH</sequence>